<gene>
    <name evidence="1" type="ORF">KIN20_026285</name>
</gene>
<dbReference type="AlphaFoldDB" id="A0AAD5NA50"/>
<evidence type="ECO:0000313" key="1">
    <source>
        <dbReference type="EMBL" id="KAJ1365842.1"/>
    </source>
</evidence>
<dbReference type="EMBL" id="JAHQIW010005373">
    <property type="protein sequence ID" value="KAJ1365842.1"/>
    <property type="molecule type" value="Genomic_DNA"/>
</dbReference>
<proteinExistence type="predicted"/>
<evidence type="ECO:0000313" key="2">
    <source>
        <dbReference type="Proteomes" id="UP001196413"/>
    </source>
</evidence>
<comment type="caution">
    <text evidence="1">The sequence shown here is derived from an EMBL/GenBank/DDBJ whole genome shotgun (WGS) entry which is preliminary data.</text>
</comment>
<name>A0AAD5NA50_PARTN</name>
<dbReference type="Proteomes" id="UP001196413">
    <property type="component" value="Unassembled WGS sequence"/>
</dbReference>
<keyword evidence="2" id="KW-1185">Reference proteome</keyword>
<protein>
    <submittedName>
        <fullName evidence="1">Uncharacterized protein</fullName>
    </submittedName>
</protein>
<sequence length="90" mass="9966">MRMYHLVDQVDDLLHYADGEIYGNDLSLPSKLASTLGCLSLCRESSEALKNEVSLNVTLTIVLQSKLNDENNFVTTTNLAPARTLDSYSD</sequence>
<reference evidence="1" key="1">
    <citation type="submission" date="2021-06" db="EMBL/GenBank/DDBJ databases">
        <title>Parelaphostrongylus tenuis whole genome reference sequence.</title>
        <authorList>
            <person name="Garwood T.J."/>
            <person name="Larsen P.A."/>
            <person name="Fountain-Jones N.M."/>
            <person name="Garbe J.R."/>
            <person name="Macchietto M.G."/>
            <person name="Kania S.A."/>
            <person name="Gerhold R.W."/>
            <person name="Richards J.E."/>
            <person name="Wolf T.M."/>
        </authorList>
    </citation>
    <scope>NUCLEOTIDE SEQUENCE</scope>
    <source>
        <strain evidence="1">MNPRO001-30</strain>
        <tissue evidence="1">Meninges</tissue>
    </source>
</reference>
<organism evidence="1 2">
    <name type="scientific">Parelaphostrongylus tenuis</name>
    <name type="common">Meningeal worm</name>
    <dbReference type="NCBI Taxonomy" id="148309"/>
    <lineage>
        <taxon>Eukaryota</taxon>
        <taxon>Metazoa</taxon>
        <taxon>Ecdysozoa</taxon>
        <taxon>Nematoda</taxon>
        <taxon>Chromadorea</taxon>
        <taxon>Rhabditida</taxon>
        <taxon>Rhabditina</taxon>
        <taxon>Rhabditomorpha</taxon>
        <taxon>Strongyloidea</taxon>
        <taxon>Metastrongylidae</taxon>
        <taxon>Parelaphostrongylus</taxon>
    </lineage>
</organism>
<accession>A0AAD5NA50</accession>